<sequence>MIILELYSNLKWMRIERVISGLLSEIWTGKGKELEQNEL</sequence>
<proteinExistence type="predicted"/>
<keyword evidence="2" id="KW-1185">Reference proteome</keyword>
<comment type="caution">
    <text evidence="1">The sequence shown here is derived from an EMBL/GenBank/DDBJ whole genome shotgun (WGS) entry which is preliminary data.</text>
</comment>
<protein>
    <submittedName>
        <fullName evidence="1">Uncharacterized protein</fullName>
    </submittedName>
</protein>
<reference evidence="1" key="1">
    <citation type="submission" date="2022-11" db="EMBL/GenBank/DDBJ databases">
        <authorList>
            <person name="Hyden B.L."/>
            <person name="Feng K."/>
            <person name="Yates T."/>
            <person name="Jawdy S."/>
            <person name="Smart L.B."/>
            <person name="Muchero W."/>
        </authorList>
    </citation>
    <scope>NUCLEOTIDE SEQUENCE</scope>
    <source>
        <tissue evidence="1">Shoot tip</tissue>
    </source>
</reference>
<organism evidence="1 2">
    <name type="scientific">Salix purpurea</name>
    <name type="common">Purple osier willow</name>
    <dbReference type="NCBI Taxonomy" id="77065"/>
    <lineage>
        <taxon>Eukaryota</taxon>
        <taxon>Viridiplantae</taxon>
        <taxon>Streptophyta</taxon>
        <taxon>Embryophyta</taxon>
        <taxon>Tracheophyta</taxon>
        <taxon>Spermatophyta</taxon>
        <taxon>Magnoliopsida</taxon>
        <taxon>eudicotyledons</taxon>
        <taxon>Gunneridae</taxon>
        <taxon>Pentapetalae</taxon>
        <taxon>rosids</taxon>
        <taxon>fabids</taxon>
        <taxon>Malpighiales</taxon>
        <taxon>Salicaceae</taxon>
        <taxon>Saliceae</taxon>
        <taxon>Salix</taxon>
    </lineage>
</organism>
<dbReference type="Proteomes" id="UP001151532">
    <property type="component" value="Chromosome 16"/>
</dbReference>
<gene>
    <name evidence="1" type="ORF">OIU79_028947</name>
</gene>
<dbReference type="EMBL" id="JAPFFK010000007">
    <property type="protein sequence ID" value="KAJ6756660.1"/>
    <property type="molecule type" value="Genomic_DNA"/>
</dbReference>
<evidence type="ECO:0000313" key="2">
    <source>
        <dbReference type="Proteomes" id="UP001151532"/>
    </source>
</evidence>
<name>A0A9Q1A382_SALPP</name>
<evidence type="ECO:0000313" key="1">
    <source>
        <dbReference type="EMBL" id="KAJ6756660.1"/>
    </source>
</evidence>
<reference evidence="1" key="2">
    <citation type="journal article" date="2023" name="Int. J. Mol. Sci.">
        <title>De Novo Assembly and Annotation of 11 Diverse Shrub Willow (Salix) Genomes Reveals Novel Gene Organization in Sex-Linked Regions.</title>
        <authorList>
            <person name="Hyden B."/>
            <person name="Feng K."/>
            <person name="Yates T.B."/>
            <person name="Jawdy S."/>
            <person name="Cereghino C."/>
            <person name="Smart L.B."/>
            <person name="Muchero W."/>
        </authorList>
    </citation>
    <scope>NUCLEOTIDE SEQUENCE</scope>
    <source>
        <tissue evidence="1">Shoot tip</tissue>
    </source>
</reference>
<accession>A0A9Q1A382</accession>
<dbReference type="AlphaFoldDB" id="A0A9Q1A382"/>